<evidence type="ECO:0000259" key="10">
    <source>
        <dbReference type="Pfam" id="PF08245"/>
    </source>
</evidence>
<dbReference type="InterPro" id="IPR005762">
    <property type="entry name" value="MurD"/>
</dbReference>
<proteinExistence type="inferred from homology"/>
<gene>
    <name evidence="7 11" type="primary">murD</name>
    <name evidence="11" type="ORF">IB75_15200</name>
</gene>
<dbReference type="EMBL" id="JPGN01000085">
    <property type="protein sequence ID" value="KFI18337.1"/>
    <property type="molecule type" value="Genomic_DNA"/>
</dbReference>
<dbReference type="SUPFAM" id="SSF53244">
    <property type="entry name" value="MurD-like peptide ligases, peptide-binding domain"/>
    <property type="match status" value="1"/>
</dbReference>
<dbReference type="SUPFAM" id="SSF53623">
    <property type="entry name" value="MurD-like peptide ligases, catalytic domain"/>
    <property type="match status" value="1"/>
</dbReference>
<evidence type="ECO:0000256" key="3">
    <source>
        <dbReference type="ARBA" id="ARBA00022490"/>
    </source>
</evidence>
<dbReference type="HAMAP" id="MF_00639">
    <property type="entry name" value="MurD"/>
    <property type="match status" value="1"/>
</dbReference>
<accession>A0A0E2ZJB5</accession>
<evidence type="ECO:0000259" key="9">
    <source>
        <dbReference type="Pfam" id="PF02875"/>
    </source>
</evidence>
<dbReference type="GO" id="GO:0008764">
    <property type="term" value="F:UDP-N-acetylmuramoylalanine-D-glutamate ligase activity"/>
    <property type="evidence" value="ECO:0007669"/>
    <property type="project" value="UniProtKB-UniRule"/>
</dbReference>
<comment type="subcellular location">
    <subcellularLocation>
        <location evidence="1 7 8">Cytoplasm</location>
    </subcellularLocation>
</comment>
<dbReference type="Gene3D" id="3.90.190.20">
    <property type="entry name" value="Mur ligase, C-terminal domain"/>
    <property type="match status" value="1"/>
</dbReference>
<dbReference type="SMR" id="A0A0E2ZJB5"/>
<dbReference type="Proteomes" id="UP000028839">
    <property type="component" value="Unassembled WGS sequence"/>
</dbReference>
<dbReference type="GO" id="GO:0005737">
    <property type="term" value="C:cytoplasm"/>
    <property type="evidence" value="ECO:0007669"/>
    <property type="project" value="UniProtKB-SubCell"/>
</dbReference>
<dbReference type="HOGENOM" id="CLU_032540_1_0_6"/>
<feature type="domain" description="Mur ligase C-terminal" evidence="9">
    <location>
        <begin position="313"/>
        <end position="427"/>
    </location>
</feature>
<dbReference type="Pfam" id="PF08245">
    <property type="entry name" value="Mur_ligase_M"/>
    <property type="match status" value="1"/>
</dbReference>
<keyword evidence="3 7" id="KW-0963">Cytoplasm</keyword>
<dbReference type="InterPro" id="IPR036615">
    <property type="entry name" value="Mur_ligase_C_dom_sf"/>
</dbReference>
<reference evidence="11 12" key="1">
    <citation type="submission" date="2014-07" db="EMBL/GenBank/DDBJ databases">
        <title>Comparative analysis of Nitrosococcus oceani genome inventories of strains from Pacific and Atlantic gyres.</title>
        <authorList>
            <person name="Lim C.K."/>
            <person name="Wang L."/>
            <person name="Sayavedra-Soto L.A."/>
            <person name="Klotz M.G."/>
        </authorList>
    </citation>
    <scope>NUCLEOTIDE SEQUENCE [LARGE SCALE GENOMIC DNA]</scope>
    <source>
        <strain evidence="11 12">C-27</strain>
    </source>
</reference>
<evidence type="ECO:0000313" key="11">
    <source>
        <dbReference type="EMBL" id="KFI18337.1"/>
    </source>
</evidence>
<dbReference type="NCBIfam" id="TIGR01087">
    <property type="entry name" value="murD"/>
    <property type="match status" value="1"/>
</dbReference>
<dbReference type="SUPFAM" id="SSF51984">
    <property type="entry name" value="MurCD N-terminal domain"/>
    <property type="match status" value="1"/>
</dbReference>
<feature type="domain" description="Mur ligase central" evidence="10">
    <location>
        <begin position="118"/>
        <end position="290"/>
    </location>
</feature>
<evidence type="ECO:0000256" key="8">
    <source>
        <dbReference type="RuleBase" id="RU003664"/>
    </source>
</evidence>
<comment type="caution">
    <text evidence="11">The sequence shown here is derived from an EMBL/GenBank/DDBJ whole genome shotgun (WGS) entry which is preliminary data.</text>
</comment>
<evidence type="ECO:0000313" key="12">
    <source>
        <dbReference type="Proteomes" id="UP000028839"/>
    </source>
</evidence>
<comment type="pathway">
    <text evidence="2 7 8">Cell wall biogenesis; peptidoglycan biosynthesis.</text>
</comment>
<dbReference type="Gene3D" id="3.40.1190.10">
    <property type="entry name" value="Mur-like, catalytic domain"/>
    <property type="match status" value="1"/>
</dbReference>
<keyword evidence="4 7" id="KW-0436">Ligase</keyword>
<dbReference type="InterPro" id="IPR004101">
    <property type="entry name" value="Mur_ligase_C"/>
</dbReference>
<evidence type="ECO:0000256" key="6">
    <source>
        <dbReference type="ARBA" id="ARBA00022840"/>
    </source>
</evidence>
<evidence type="ECO:0000256" key="2">
    <source>
        <dbReference type="ARBA" id="ARBA00004752"/>
    </source>
</evidence>
<sequence length="453" mass="47863">MLNEPLQPQVAATSVILGLGKTGLSSARFLASRGFSIAVMDSRKSPPGLAALQEQNPDAVLRLGGFDAALIAEAEQLVVSPGVALSEPAILAARARGIPVVGDIELFASYVKAPVIGITGSNGKSTVTSLLEAMARQAGRQVLAGGNLGTPALELLEKPVPDLYILELSSFQLETTYTLDAVAACVLNISPDHMDRYPDLDAYCQAKARIYRGTGTMVINADDFRVASLVQPHRPCLRFTLGMPAVDEYGLQERAGETWLVRGHERLLSARRLPLAGRHNLANALAALALGEAVGLPRAAMLSALQAFSGLPHRCEWLAEVNGVRWYNDSKGTNVGATVAAIEGIPCQGKLILIAGGVGKGADFSPLSKPLIQRARAVVLMGQDASRLEAVLASGPPLYRVNSMDEAVVKANVLAQSGDCVLLSPACASFDMYADFEARGQAFRQAVREILSC</sequence>
<keyword evidence="7 8" id="KW-0133">Cell shape</keyword>
<dbReference type="Pfam" id="PF21799">
    <property type="entry name" value="MurD-like_N"/>
    <property type="match status" value="1"/>
</dbReference>
<dbReference type="GO" id="GO:0051301">
    <property type="term" value="P:cell division"/>
    <property type="evidence" value="ECO:0007669"/>
    <property type="project" value="UniProtKB-KW"/>
</dbReference>
<protein>
    <recommendedName>
        <fullName evidence="7 8">UDP-N-acetylmuramoylalanine--D-glutamate ligase</fullName>
        <ecNumber evidence="7 8">6.3.2.9</ecNumber>
    </recommendedName>
    <alternativeName>
        <fullName evidence="7">D-glutamic acid-adding enzyme</fullName>
    </alternativeName>
    <alternativeName>
        <fullName evidence="7">UDP-N-acetylmuramoyl-L-alanyl-D-glutamate synthetase</fullName>
    </alternativeName>
</protein>
<keyword evidence="7 8" id="KW-0961">Cell wall biogenesis/degradation</keyword>
<organism evidence="11 12">
    <name type="scientific">Nitrosococcus oceani C-27</name>
    <dbReference type="NCBI Taxonomy" id="314279"/>
    <lineage>
        <taxon>Bacteria</taxon>
        <taxon>Pseudomonadati</taxon>
        <taxon>Pseudomonadota</taxon>
        <taxon>Gammaproteobacteria</taxon>
        <taxon>Chromatiales</taxon>
        <taxon>Chromatiaceae</taxon>
        <taxon>Nitrosococcus</taxon>
    </lineage>
</organism>
<keyword evidence="5 7" id="KW-0547">Nucleotide-binding</keyword>
<evidence type="ECO:0000256" key="5">
    <source>
        <dbReference type="ARBA" id="ARBA00022741"/>
    </source>
</evidence>
<dbReference type="PANTHER" id="PTHR43692">
    <property type="entry name" value="UDP-N-ACETYLMURAMOYLALANINE--D-GLUTAMATE LIGASE"/>
    <property type="match status" value="1"/>
</dbReference>
<keyword evidence="7 8" id="KW-0131">Cell cycle</keyword>
<dbReference type="PANTHER" id="PTHR43692:SF1">
    <property type="entry name" value="UDP-N-ACETYLMURAMOYLALANINE--D-GLUTAMATE LIGASE"/>
    <property type="match status" value="1"/>
</dbReference>
<dbReference type="InterPro" id="IPR013221">
    <property type="entry name" value="Mur_ligase_cen"/>
</dbReference>
<comment type="function">
    <text evidence="7 8">Cell wall formation. Catalyzes the addition of glutamate to the nucleotide precursor UDP-N-acetylmuramoyl-L-alanine (UMA).</text>
</comment>
<dbReference type="Gene3D" id="3.40.50.720">
    <property type="entry name" value="NAD(P)-binding Rossmann-like Domain"/>
    <property type="match status" value="1"/>
</dbReference>
<feature type="binding site" evidence="7">
    <location>
        <begin position="120"/>
        <end position="126"/>
    </location>
    <ligand>
        <name>ATP</name>
        <dbReference type="ChEBI" id="CHEBI:30616"/>
    </ligand>
</feature>
<comment type="catalytic activity">
    <reaction evidence="7 8">
        <text>UDP-N-acetyl-alpha-D-muramoyl-L-alanine + D-glutamate + ATP = UDP-N-acetyl-alpha-D-muramoyl-L-alanyl-D-glutamate + ADP + phosphate + H(+)</text>
        <dbReference type="Rhea" id="RHEA:16429"/>
        <dbReference type="ChEBI" id="CHEBI:15378"/>
        <dbReference type="ChEBI" id="CHEBI:29986"/>
        <dbReference type="ChEBI" id="CHEBI:30616"/>
        <dbReference type="ChEBI" id="CHEBI:43474"/>
        <dbReference type="ChEBI" id="CHEBI:83898"/>
        <dbReference type="ChEBI" id="CHEBI:83900"/>
        <dbReference type="ChEBI" id="CHEBI:456216"/>
        <dbReference type="EC" id="6.3.2.9"/>
    </reaction>
</comment>
<dbReference type="GO" id="GO:0071555">
    <property type="term" value="P:cell wall organization"/>
    <property type="evidence" value="ECO:0007669"/>
    <property type="project" value="UniProtKB-KW"/>
</dbReference>
<dbReference type="GO" id="GO:0009252">
    <property type="term" value="P:peptidoglycan biosynthetic process"/>
    <property type="evidence" value="ECO:0007669"/>
    <property type="project" value="UniProtKB-UniRule"/>
</dbReference>
<dbReference type="EC" id="6.3.2.9" evidence="7 8"/>
<dbReference type="AlphaFoldDB" id="A0A0E2ZJB5"/>
<dbReference type="GO" id="GO:0008360">
    <property type="term" value="P:regulation of cell shape"/>
    <property type="evidence" value="ECO:0007669"/>
    <property type="project" value="UniProtKB-KW"/>
</dbReference>
<keyword evidence="7 8" id="KW-0132">Cell division</keyword>
<keyword evidence="6 7" id="KW-0067">ATP-binding</keyword>
<evidence type="ECO:0000256" key="7">
    <source>
        <dbReference type="HAMAP-Rule" id="MF_00639"/>
    </source>
</evidence>
<dbReference type="UniPathway" id="UPA00219"/>
<evidence type="ECO:0000256" key="1">
    <source>
        <dbReference type="ARBA" id="ARBA00004496"/>
    </source>
</evidence>
<name>A0A0E2ZJB5_9GAMM</name>
<dbReference type="GO" id="GO:0005524">
    <property type="term" value="F:ATP binding"/>
    <property type="evidence" value="ECO:0007669"/>
    <property type="project" value="UniProtKB-UniRule"/>
</dbReference>
<dbReference type="InterPro" id="IPR036565">
    <property type="entry name" value="Mur-like_cat_sf"/>
</dbReference>
<dbReference type="Pfam" id="PF02875">
    <property type="entry name" value="Mur_ligase_C"/>
    <property type="match status" value="1"/>
</dbReference>
<evidence type="ECO:0000256" key="4">
    <source>
        <dbReference type="ARBA" id="ARBA00022598"/>
    </source>
</evidence>
<keyword evidence="7 8" id="KW-0573">Peptidoglycan synthesis</keyword>
<dbReference type="OrthoDB" id="9809796at2"/>
<comment type="similarity">
    <text evidence="7">Belongs to the MurCDEF family.</text>
</comment>